<keyword evidence="7" id="KW-1185">Reference proteome</keyword>
<dbReference type="PRINTS" id="PR00385">
    <property type="entry name" value="P450"/>
</dbReference>
<dbReference type="Proteomes" id="UP000799444">
    <property type="component" value="Unassembled WGS sequence"/>
</dbReference>
<name>A0A9P4QUT4_9PLEO</name>
<proteinExistence type="inferred from homology"/>
<dbReference type="GO" id="GO:0020037">
    <property type="term" value="F:heme binding"/>
    <property type="evidence" value="ECO:0007669"/>
    <property type="project" value="InterPro"/>
</dbReference>
<dbReference type="Pfam" id="PF00067">
    <property type="entry name" value="p450"/>
    <property type="match status" value="1"/>
</dbReference>
<gene>
    <name evidence="6" type="ORF">EJ04DRAFT_498893</name>
</gene>
<dbReference type="PANTHER" id="PTHR24305">
    <property type="entry name" value="CYTOCHROME P450"/>
    <property type="match status" value="1"/>
</dbReference>
<sequence length="518" mass="58943">MQLHYLPLSIAAVLVLCALYTILRAALSPLRHIPGPFLARFTRAWYFHSIWKGKHDLDISALHRAYAKPGQYFAPIIRIAPNMYSISAPEKAVYGVSSKMPKSSWYEGWQHPSPDHWTVFTDRNIQRHAESRRVYGNLYAMSSVVSYEKYVDDCTEIFESRLREIAHQGQAVDMGHWIQCWAFDVIGDITYGKRFGFLDKGEDVAYTMRGIYRRAIYSTLVGVYAWAHPYVYPIMERIPSSGPVAYKYLIGFASSVLRERKMERAAREAQGKPAAEEKGDGEAEDFIDKMLDMQRDQKKGITDYHVIALGMSNMIAGSDTTAGSFSSTLFQLTRSPRALATLRSEISRVCEETGAEDGKLSYRVSEKMPYLQACIKEGMRLFPIAGLSLFRDVGARGADLCGEHFPAGSEVGINLRIAHFNEDVWGLDAAEFRPERWLESDGERLKLMNTYFMPFGLGSRTCIGKNISLLEMSKLLPPIVMGFDLEIMHSDRWLDTKNFWFMKAMNFDVRVRARRGNI</sequence>
<keyword evidence="5" id="KW-0560">Oxidoreductase</keyword>
<reference evidence="6" key="1">
    <citation type="journal article" date="2020" name="Stud. Mycol.">
        <title>101 Dothideomycetes genomes: a test case for predicting lifestyles and emergence of pathogens.</title>
        <authorList>
            <person name="Haridas S."/>
            <person name="Albert R."/>
            <person name="Binder M."/>
            <person name="Bloem J."/>
            <person name="Labutti K."/>
            <person name="Salamov A."/>
            <person name="Andreopoulos B."/>
            <person name="Baker S."/>
            <person name="Barry K."/>
            <person name="Bills G."/>
            <person name="Bluhm B."/>
            <person name="Cannon C."/>
            <person name="Castanera R."/>
            <person name="Culley D."/>
            <person name="Daum C."/>
            <person name="Ezra D."/>
            <person name="Gonzalez J."/>
            <person name="Henrissat B."/>
            <person name="Kuo A."/>
            <person name="Liang C."/>
            <person name="Lipzen A."/>
            <person name="Lutzoni F."/>
            <person name="Magnuson J."/>
            <person name="Mondo S."/>
            <person name="Nolan M."/>
            <person name="Ohm R."/>
            <person name="Pangilinan J."/>
            <person name="Park H.-J."/>
            <person name="Ramirez L."/>
            <person name="Alfaro M."/>
            <person name="Sun H."/>
            <person name="Tritt A."/>
            <person name="Yoshinaga Y."/>
            <person name="Zwiers L.-H."/>
            <person name="Turgeon B."/>
            <person name="Goodwin S."/>
            <person name="Spatafora J."/>
            <person name="Crous P."/>
            <person name="Grigoriev I."/>
        </authorList>
    </citation>
    <scope>NUCLEOTIDE SEQUENCE</scope>
    <source>
        <strain evidence="6">CBS 125425</strain>
    </source>
</reference>
<dbReference type="GO" id="GO:0016705">
    <property type="term" value="F:oxidoreductase activity, acting on paired donors, with incorporation or reduction of molecular oxygen"/>
    <property type="evidence" value="ECO:0007669"/>
    <property type="project" value="InterPro"/>
</dbReference>
<feature type="binding site" description="axial binding residue" evidence="4">
    <location>
        <position position="462"/>
    </location>
    <ligand>
        <name>heme</name>
        <dbReference type="ChEBI" id="CHEBI:30413"/>
    </ligand>
    <ligandPart>
        <name>Fe</name>
        <dbReference type="ChEBI" id="CHEBI:18248"/>
    </ligandPart>
</feature>
<dbReference type="InterPro" id="IPR002401">
    <property type="entry name" value="Cyt_P450_E_grp-I"/>
</dbReference>
<keyword evidence="3 4" id="KW-0408">Iron</keyword>
<dbReference type="OrthoDB" id="3934656at2759"/>
<comment type="similarity">
    <text evidence="5">Belongs to the cytochrome P450 family.</text>
</comment>
<dbReference type="Gene3D" id="1.10.630.10">
    <property type="entry name" value="Cytochrome P450"/>
    <property type="match status" value="1"/>
</dbReference>
<protein>
    <submittedName>
        <fullName evidence="6">P450 monooxygenase</fullName>
    </submittedName>
</protein>
<comment type="caution">
    <text evidence="6">The sequence shown here is derived from an EMBL/GenBank/DDBJ whole genome shotgun (WGS) entry which is preliminary data.</text>
</comment>
<dbReference type="PRINTS" id="PR00463">
    <property type="entry name" value="EP450I"/>
</dbReference>
<keyword evidence="5 6" id="KW-0503">Monooxygenase</keyword>
<dbReference type="InterPro" id="IPR001128">
    <property type="entry name" value="Cyt_P450"/>
</dbReference>
<keyword evidence="4 5" id="KW-0349">Heme</keyword>
<dbReference type="SUPFAM" id="SSF48264">
    <property type="entry name" value="Cytochrome P450"/>
    <property type="match status" value="1"/>
</dbReference>
<dbReference type="GO" id="GO:0005506">
    <property type="term" value="F:iron ion binding"/>
    <property type="evidence" value="ECO:0007669"/>
    <property type="project" value="InterPro"/>
</dbReference>
<dbReference type="GO" id="GO:0004497">
    <property type="term" value="F:monooxygenase activity"/>
    <property type="evidence" value="ECO:0007669"/>
    <property type="project" value="UniProtKB-KW"/>
</dbReference>
<dbReference type="InterPro" id="IPR017972">
    <property type="entry name" value="Cyt_P450_CS"/>
</dbReference>
<dbReference type="AlphaFoldDB" id="A0A9P4QUT4"/>
<evidence type="ECO:0000256" key="5">
    <source>
        <dbReference type="RuleBase" id="RU000461"/>
    </source>
</evidence>
<dbReference type="CDD" id="cd11060">
    <property type="entry name" value="CYP57A1-like"/>
    <property type="match status" value="1"/>
</dbReference>
<evidence type="ECO:0000256" key="4">
    <source>
        <dbReference type="PIRSR" id="PIRSR602401-1"/>
    </source>
</evidence>
<dbReference type="InterPro" id="IPR050121">
    <property type="entry name" value="Cytochrome_P450_monoxygenase"/>
</dbReference>
<organism evidence="6 7">
    <name type="scientific">Polyplosphaeria fusca</name>
    <dbReference type="NCBI Taxonomy" id="682080"/>
    <lineage>
        <taxon>Eukaryota</taxon>
        <taxon>Fungi</taxon>
        <taxon>Dikarya</taxon>
        <taxon>Ascomycota</taxon>
        <taxon>Pezizomycotina</taxon>
        <taxon>Dothideomycetes</taxon>
        <taxon>Pleosporomycetidae</taxon>
        <taxon>Pleosporales</taxon>
        <taxon>Tetraplosphaeriaceae</taxon>
        <taxon>Polyplosphaeria</taxon>
    </lineage>
</organism>
<comment type="cofactor">
    <cofactor evidence="1 4">
        <name>heme</name>
        <dbReference type="ChEBI" id="CHEBI:30413"/>
    </cofactor>
</comment>
<accession>A0A9P4QUT4</accession>
<evidence type="ECO:0000256" key="2">
    <source>
        <dbReference type="ARBA" id="ARBA00022723"/>
    </source>
</evidence>
<evidence type="ECO:0000313" key="7">
    <source>
        <dbReference type="Proteomes" id="UP000799444"/>
    </source>
</evidence>
<dbReference type="PROSITE" id="PS00086">
    <property type="entry name" value="CYTOCHROME_P450"/>
    <property type="match status" value="1"/>
</dbReference>
<dbReference type="InterPro" id="IPR036396">
    <property type="entry name" value="Cyt_P450_sf"/>
</dbReference>
<keyword evidence="2 4" id="KW-0479">Metal-binding</keyword>
<evidence type="ECO:0000256" key="3">
    <source>
        <dbReference type="ARBA" id="ARBA00023004"/>
    </source>
</evidence>
<evidence type="ECO:0000256" key="1">
    <source>
        <dbReference type="ARBA" id="ARBA00001971"/>
    </source>
</evidence>
<dbReference type="EMBL" id="ML996198">
    <property type="protein sequence ID" value="KAF2731316.1"/>
    <property type="molecule type" value="Genomic_DNA"/>
</dbReference>
<dbReference type="PANTHER" id="PTHR24305:SF190">
    <property type="entry name" value="P450, PUTATIVE (EUROFUNG)-RELATED"/>
    <property type="match status" value="1"/>
</dbReference>
<evidence type="ECO:0000313" key="6">
    <source>
        <dbReference type="EMBL" id="KAF2731316.1"/>
    </source>
</evidence>